<dbReference type="Pfam" id="PF09294">
    <property type="entry name" value="Interfer-bind"/>
    <property type="match status" value="1"/>
</dbReference>
<accession>A0A8B9J918</accession>
<dbReference type="InterPro" id="IPR036116">
    <property type="entry name" value="FN3_sf"/>
</dbReference>
<dbReference type="GO" id="GO:0005886">
    <property type="term" value="C:plasma membrane"/>
    <property type="evidence" value="ECO:0007669"/>
    <property type="project" value="TreeGrafter"/>
</dbReference>
<dbReference type="PANTHER" id="PTHR20859:SF53">
    <property type="entry name" value="INTERLEUKIN-22 RECEPTOR SUBUNIT ALPHA-1"/>
    <property type="match status" value="1"/>
</dbReference>
<dbReference type="Proteomes" id="UP000694621">
    <property type="component" value="Unplaced"/>
</dbReference>
<evidence type="ECO:0000313" key="5">
    <source>
        <dbReference type="Ensembl" id="ENSAMXP00005010726.1"/>
    </source>
</evidence>
<dbReference type="AlphaFoldDB" id="A0A8B9J918"/>
<dbReference type="Gene3D" id="2.60.40.10">
    <property type="entry name" value="Immunoglobulins"/>
    <property type="match status" value="2"/>
</dbReference>
<evidence type="ECO:0000259" key="3">
    <source>
        <dbReference type="Pfam" id="PF01108"/>
    </source>
</evidence>
<protein>
    <recommendedName>
        <fullName evidence="7">Fibronectin type-III domain-containing protein</fullName>
    </recommendedName>
</protein>
<dbReference type="InterPro" id="IPR013783">
    <property type="entry name" value="Ig-like_fold"/>
</dbReference>
<evidence type="ECO:0000259" key="4">
    <source>
        <dbReference type="Pfam" id="PF09294"/>
    </source>
</evidence>
<feature type="domain" description="Fibronectin type-III" evidence="3">
    <location>
        <begin position="8"/>
        <end position="100"/>
    </location>
</feature>
<evidence type="ECO:0000256" key="2">
    <source>
        <dbReference type="SAM" id="SignalP"/>
    </source>
</evidence>
<dbReference type="GO" id="GO:0004896">
    <property type="term" value="F:cytokine receptor activity"/>
    <property type="evidence" value="ECO:0007669"/>
    <property type="project" value="TreeGrafter"/>
</dbReference>
<dbReference type="Ensembl" id="ENSAMXT00005011927.1">
    <property type="protein sequence ID" value="ENSAMXP00005010726.1"/>
    <property type="gene ID" value="ENSAMXG00005005951.1"/>
</dbReference>
<dbReference type="PANTHER" id="PTHR20859">
    <property type="entry name" value="INTERFERON/INTERLEUKIN RECEPTOR"/>
    <property type="match status" value="1"/>
</dbReference>
<evidence type="ECO:0000256" key="1">
    <source>
        <dbReference type="SAM" id="Phobius"/>
    </source>
</evidence>
<feature type="transmembrane region" description="Helical" evidence="1">
    <location>
        <begin position="217"/>
        <end position="239"/>
    </location>
</feature>
<keyword evidence="2" id="KW-0732">Signal</keyword>
<keyword evidence="1" id="KW-0472">Membrane</keyword>
<evidence type="ECO:0008006" key="7">
    <source>
        <dbReference type="Google" id="ProtNLM"/>
    </source>
</evidence>
<dbReference type="SUPFAM" id="SSF49265">
    <property type="entry name" value="Fibronectin type III"/>
    <property type="match status" value="2"/>
</dbReference>
<name>A0A8B9J918_ASTMX</name>
<dbReference type="CDD" id="cd00063">
    <property type="entry name" value="FN3"/>
    <property type="match status" value="1"/>
</dbReference>
<organism evidence="5 6">
    <name type="scientific">Astyanax mexicanus</name>
    <name type="common">Blind cave fish</name>
    <name type="synonym">Astyanax fasciatus mexicanus</name>
    <dbReference type="NCBI Taxonomy" id="7994"/>
    <lineage>
        <taxon>Eukaryota</taxon>
        <taxon>Metazoa</taxon>
        <taxon>Chordata</taxon>
        <taxon>Craniata</taxon>
        <taxon>Vertebrata</taxon>
        <taxon>Euteleostomi</taxon>
        <taxon>Actinopterygii</taxon>
        <taxon>Neopterygii</taxon>
        <taxon>Teleostei</taxon>
        <taxon>Ostariophysi</taxon>
        <taxon>Characiformes</taxon>
        <taxon>Characoidei</taxon>
        <taxon>Acestrorhamphidae</taxon>
        <taxon>Acestrorhamphinae</taxon>
        <taxon>Astyanax</taxon>
    </lineage>
</organism>
<feature type="domain" description="Interferon/interleukin receptor" evidence="4">
    <location>
        <begin position="119"/>
        <end position="204"/>
    </location>
</feature>
<proteinExistence type="predicted"/>
<keyword evidence="1" id="KW-0812">Transmembrane</keyword>
<feature type="chain" id="PRO_5034934457" description="Fibronectin type-III domain-containing protein" evidence="2">
    <location>
        <begin position="23"/>
        <end position="305"/>
    </location>
</feature>
<keyword evidence="1" id="KW-1133">Transmembrane helix</keyword>
<dbReference type="InterPro" id="IPR050650">
    <property type="entry name" value="Type-II_Cytokine-TF_Rcpt"/>
</dbReference>
<reference evidence="5" key="1">
    <citation type="submission" date="2025-08" db="UniProtKB">
        <authorList>
            <consortium name="Ensembl"/>
        </authorList>
    </citation>
    <scope>IDENTIFICATION</scope>
</reference>
<dbReference type="InterPro" id="IPR015373">
    <property type="entry name" value="Interferon/interleukin_rcp_dom"/>
</dbReference>
<dbReference type="InterPro" id="IPR003961">
    <property type="entry name" value="FN3_dom"/>
</dbReference>
<dbReference type="Pfam" id="PF01108">
    <property type="entry name" value="Tissue_fac"/>
    <property type="match status" value="1"/>
</dbReference>
<sequence length="305" mass="35311">MDWRNTFVSCLVFFIPSSACLSELPPPQHVVIESSTLRWNPPLGESNFNYTVQFSKVPEEEWHYVCGCNQTQFNFTAASEDFYGRIFRIRTETTNQSSAWIPSEQVLCEHTATCSPLFNLTVKSDKVYLWTGHKDQSLKREFGGHIVFKALYWKEDQISNKQEYYVGGGTLKIEGLKSGQKYCFQVVYLAYSKLYGRPSRVLCQVIPISPAQENIQIIVVGILIVVVLFGFGVCLYCFYKNYKKVKLFLQPPLDIPEHIQKGWSVQLDHQEVIPNTVQELPLLHRISYWDEEREKDEEDRPMAVL</sequence>
<feature type="signal peptide" evidence="2">
    <location>
        <begin position="1"/>
        <end position="22"/>
    </location>
</feature>
<evidence type="ECO:0000313" key="6">
    <source>
        <dbReference type="Proteomes" id="UP000694621"/>
    </source>
</evidence>